<protein>
    <submittedName>
        <fullName evidence="9">RagB/SusD family nutrient uptake outer membrane protein</fullName>
    </submittedName>
</protein>
<evidence type="ECO:0000256" key="1">
    <source>
        <dbReference type="ARBA" id="ARBA00004442"/>
    </source>
</evidence>
<name>A0A7X9X9C2_9BACT</name>
<dbReference type="SUPFAM" id="SSF48452">
    <property type="entry name" value="TPR-like"/>
    <property type="match status" value="1"/>
</dbReference>
<dbReference type="EMBL" id="JABANE010000029">
    <property type="protein sequence ID" value="NME68785.1"/>
    <property type="molecule type" value="Genomic_DNA"/>
</dbReference>
<evidence type="ECO:0000259" key="8">
    <source>
        <dbReference type="Pfam" id="PF14322"/>
    </source>
</evidence>
<dbReference type="AlphaFoldDB" id="A0A7X9X9C2"/>
<evidence type="ECO:0000256" key="5">
    <source>
        <dbReference type="ARBA" id="ARBA00023237"/>
    </source>
</evidence>
<sequence>MKLKNIISIFGVALLSSCTSYFLDLDDPAQVTEDSYFNKPYQFREAANAMYAGLPSFRDADRKTWDLYGYGNDLMAKAIDDGSRYGYGDYSTPLTHKIWDKDYSNLRTVNKLIEFAENYEGDQADIMKEVAEAKFFRAYYHFELMQYFGGVTVVTKPLSTDSEELYAKRNSRYEVTAQIIEDLNAAIPNLPLESSISDGDKGQISQGVAKAFKARVLLHEATWMKFVGTKTDGDGTSEGAGSEGYDQANINIYLAEAAKVAKEVMDDPYYQLFDYNTQLENMSSFFLFNLDASSNPVGVDKSINREFIFVRKHDMALFHDGNPSQVGRTAPTRKMMDMILCSDGLPIEKSAVFQGYVNASDEFINRDYRMKGYFSSYNQYGDYTDLTTGLPTNETILLAGFTDADAGGGYKCHKYTKWGQNDNPDVLAQGGLDYPIIRLPEVYLTYAEALYELNGTLSDTELDASINKTRARAGIPPLTNAFISANALDVQEEIRREWAIEFYSEGKRYHNLKRWGIAEQELGDPLLGMVVGGTPFENDPAKFKREAYPNEPIPYTLPNGETKEVIVVADEGVRNFSITNYLRPVPTGQILLNENLTQNPGY</sequence>
<evidence type="ECO:0000313" key="10">
    <source>
        <dbReference type="Proteomes" id="UP000576082"/>
    </source>
</evidence>
<evidence type="ECO:0000256" key="3">
    <source>
        <dbReference type="ARBA" id="ARBA00022729"/>
    </source>
</evidence>
<evidence type="ECO:0000256" key="2">
    <source>
        <dbReference type="ARBA" id="ARBA00006275"/>
    </source>
</evidence>
<dbReference type="InterPro" id="IPR033985">
    <property type="entry name" value="SusD-like_N"/>
</dbReference>
<keyword evidence="4" id="KW-0472">Membrane</keyword>
<feature type="signal peptide" evidence="6">
    <location>
        <begin position="1"/>
        <end position="22"/>
    </location>
</feature>
<proteinExistence type="inferred from homology"/>
<feature type="domain" description="RagB/SusD" evidence="7">
    <location>
        <begin position="320"/>
        <end position="602"/>
    </location>
</feature>
<dbReference type="Proteomes" id="UP000576082">
    <property type="component" value="Unassembled WGS sequence"/>
</dbReference>
<dbReference type="InterPro" id="IPR011990">
    <property type="entry name" value="TPR-like_helical_dom_sf"/>
</dbReference>
<dbReference type="Gene3D" id="1.25.40.390">
    <property type="match status" value="1"/>
</dbReference>
<comment type="caution">
    <text evidence="9">The sequence shown here is derived from an EMBL/GenBank/DDBJ whole genome shotgun (WGS) entry which is preliminary data.</text>
</comment>
<keyword evidence="10" id="KW-1185">Reference proteome</keyword>
<dbReference type="PROSITE" id="PS51257">
    <property type="entry name" value="PROKAR_LIPOPROTEIN"/>
    <property type="match status" value="1"/>
</dbReference>
<gene>
    <name evidence="9" type="ORF">HHU12_12505</name>
</gene>
<evidence type="ECO:0000256" key="6">
    <source>
        <dbReference type="SAM" id="SignalP"/>
    </source>
</evidence>
<keyword evidence="5" id="KW-0998">Cell outer membrane</keyword>
<dbReference type="InterPro" id="IPR012944">
    <property type="entry name" value="SusD_RagB_dom"/>
</dbReference>
<comment type="similarity">
    <text evidence="2">Belongs to the SusD family.</text>
</comment>
<dbReference type="Pfam" id="PF14322">
    <property type="entry name" value="SusD-like_3"/>
    <property type="match status" value="1"/>
</dbReference>
<accession>A0A7X9X9C2</accession>
<dbReference type="Pfam" id="PF07980">
    <property type="entry name" value="SusD_RagB"/>
    <property type="match status" value="1"/>
</dbReference>
<evidence type="ECO:0000256" key="4">
    <source>
        <dbReference type="ARBA" id="ARBA00023136"/>
    </source>
</evidence>
<reference evidence="9 10" key="1">
    <citation type="submission" date="2020-04" db="EMBL/GenBank/DDBJ databases">
        <title>Flammeovirga sp. SR4, a novel species isolated from seawater.</title>
        <authorList>
            <person name="Wang X."/>
        </authorList>
    </citation>
    <scope>NUCLEOTIDE SEQUENCE [LARGE SCALE GENOMIC DNA]</scope>
    <source>
        <strain evidence="9 10">ATCC 23126</strain>
    </source>
</reference>
<organism evidence="9 10">
    <name type="scientific">Flammeovirga aprica JL-4</name>
    <dbReference type="NCBI Taxonomy" id="694437"/>
    <lineage>
        <taxon>Bacteria</taxon>
        <taxon>Pseudomonadati</taxon>
        <taxon>Bacteroidota</taxon>
        <taxon>Cytophagia</taxon>
        <taxon>Cytophagales</taxon>
        <taxon>Flammeovirgaceae</taxon>
        <taxon>Flammeovirga</taxon>
    </lineage>
</organism>
<feature type="domain" description="SusD-like N-terminal" evidence="8">
    <location>
        <begin position="96"/>
        <end position="218"/>
    </location>
</feature>
<keyword evidence="3 6" id="KW-0732">Signal</keyword>
<evidence type="ECO:0000259" key="7">
    <source>
        <dbReference type="Pfam" id="PF07980"/>
    </source>
</evidence>
<dbReference type="GO" id="GO:0009279">
    <property type="term" value="C:cell outer membrane"/>
    <property type="evidence" value="ECO:0007669"/>
    <property type="project" value="UniProtKB-SubCell"/>
</dbReference>
<comment type="subcellular location">
    <subcellularLocation>
        <location evidence="1">Cell outer membrane</location>
    </subcellularLocation>
</comment>
<evidence type="ECO:0000313" key="9">
    <source>
        <dbReference type="EMBL" id="NME68785.1"/>
    </source>
</evidence>
<feature type="chain" id="PRO_5031390269" evidence="6">
    <location>
        <begin position="23"/>
        <end position="602"/>
    </location>
</feature>
<dbReference type="RefSeq" id="WP_169657077.1">
    <property type="nucleotide sequence ID" value="NZ_JABANE010000029.1"/>
</dbReference>